<feature type="transmembrane region" description="Helical" evidence="1">
    <location>
        <begin position="80"/>
        <end position="99"/>
    </location>
</feature>
<dbReference type="AlphaFoldDB" id="A0A7G9S7A4"/>
<evidence type="ECO:0000313" key="3">
    <source>
        <dbReference type="Proteomes" id="UP000515934"/>
    </source>
</evidence>
<evidence type="ECO:0000256" key="1">
    <source>
        <dbReference type="SAM" id="Phobius"/>
    </source>
</evidence>
<proteinExistence type="predicted"/>
<accession>A0A7G9S7A4</accession>
<dbReference type="EMBL" id="CP060716">
    <property type="protein sequence ID" value="QNN63729.1"/>
    <property type="molecule type" value="Genomic_DNA"/>
</dbReference>
<keyword evidence="1" id="KW-0812">Transmembrane</keyword>
<dbReference type="KEGG" id="ldn:H9L06_05440"/>
<keyword evidence="1" id="KW-1133">Transmembrane helix</keyword>
<name>A0A7G9S7A4_9MICO</name>
<protein>
    <submittedName>
        <fullName evidence="2">Uncharacterized protein</fullName>
    </submittedName>
</protein>
<organism evidence="2 3">
    <name type="scientific">Leucobacter denitrificans</name>
    <dbReference type="NCBI Taxonomy" id="683042"/>
    <lineage>
        <taxon>Bacteria</taxon>
        <taxon>Bacillati</taxon>
        <taxon>Actinomycetota</taxon>
        <taxon>Actinomycetes</taxon>
        <taxon>Micrococcales</taxon>
        <taxon>Microbacteriaceae</taxon>
        <taxon>Leucobacter</taxon>
    </lineage>
</organism>
<feature type="transmembrane region" description="Helical" evidence="1">
    <location>
        <begin position="48"/>
        <end position="73"/>
    </location>
</feature>
<keyword evidence="1" id="KW-0472">Membrane</keyword>
<evidence type="ECO:0000313" key="2">
    <source>
        <dbReference type="EMBL" id="QNN63729.1"/>
    </source>
</evidence>
<reference evidence="2 3" key="1">
    <citation type="submission" date="2020-08" db="EMBL/GenBank/DDBJ databases">
        <title>Genome sequence of Leucobacter denitrificans KACC 14055T.</title>
        <authorList>
            <person name="Hyun D.-W."/>
            <person name="Bae J.-W."/>
        </authorList>
    </citation>
    <scope>NUCLEOTIDE SEQUENCE [LARGE SCALE GENOMIC DNA]</scope>
    <source>
        <strain evidence="2 3">KACC 14055</strain>
    </source>
</reference>
<sequence length="151" mass="16281">MNTALVAIEPVVTAVFGAVGEGLAATLPFLQDLGVWVGENTEVIGVVAAVFGGTIVAAIAAWTASIWAFTFVLLANPVRWINLGIVALVAAIVALVMSWDQVVAFVTEIRDGFISWIEGGLEGFATWWNEIWAAHRKIRVRCPDELDRESD</sequence>
<gene>
    <name evidence="2" type="ORF">H9L06_05440</name>
</gene>
<keyword evidence="3" id="KW-1185">Reference proteome</keyword>
<dbReference type="Proteomes" id="UP000515934">
    <property type="component" value="Chromosome"/>
</dbReference>
<dbReference type="RefSeq" id="WP_187556187.1">
    <property type="nucleotide sequence ID" value="NZ_CP060716.1"/>
</dbReference>